<evidence type="ECO:0000313" key="2">
    <source>
        <dbReference type="EMBL" id="TRW23908.1"/>
    </source>
</evidence>
<feature type="signal peptide" evidence="1">
    <location>
        <begin position="1"/>
        <end position="19"/>
    </location>
</feature>
<dbReference type="Pfam" id="PF14127">
    <property type="entry name" value="DUF4294"/>
    <property type="match status" value="1"/>
</dbReference>
<organism evidence="2 3">
    <name type="scientific">Flavobacterium zepuense</name>
    <dbReference type="NCBI Taxonomy" id="2593302"/>
    <lineage>
        <taxon>Bacteria</taxon>
        <taxon>Pseudomonadati</taxon>
        <taxon>Bacteroidota</taxon>
        <taxon>Flavobacteriia</taxon>
        <taxon>Flavobacteriales</taxon>
        <taxon>Flavobacteriaceae</taxon>
        <taxon>Flavobacterium</taxon>
    </lineage>
</organism>
<gene>
    <name evidence="2" type="ORF">FMM05_12175</name>
</gene>
<dbReference type="RefSeq" id="WP_143373656.1">
    <property type="nucleotide sequence ID" value="NZ_VJVZ01000007.1"/>
</dbReference>
<dbReference type="OrthoDB" id="1491885at2"/>
<dbReference type="AlphaFoldDB" id="A0A552V0B4"/>
<name>A0A552V0B4_9FLAO</name>
<reference evidence="2 3" key="1">
    <citation type="submission" date="2019-07" db="EMBL/GenBank/DDBJ databases">
        <title>Flavobacterium sp. nov., isolated from glacier ice.</title>
        <authorList>
            <person name="Liu Q."/>
            <person name="Xin Y.-H."/>
        </authorList>
    </citation>
    <scope>NUCLEOTIDE SEQUENCE [LARGE SCALE GENOMIC DNA]</scope>
    <source>
        <strain evidence="2 3">ZT4R6</strain>
    </source>
</reference>
<accession>A0A552V0B4</accession>
<comment type="caution">
    <text evidence="2">The sequence shown here is derived from an EMBL/GenBank/DDBJ whole genome shotgun (WGS) entry which is preliminary data.</text>
</comment>
<feature type="chain" id="PRO_5022086359" evidence="1">
    <location>
        <begin position="20"/>
        <end position="221"/>
    </location>
</feature>
<evidence type="ECO:0000256" key="1">
    <source>
        <dbReference type="SAM" id="SignalP"/>
    </source>
</evidence>
<proteinExistence type="predicted"/>
<keyword evidence="3" id="KW-1185">Reference proteome</keyword>
<dbReference type="Proteomes" id="UP000320643">
    <property type="component" value="Unassembled WGS sequence"/>
</dbReference>
<dbReference type="EMBL" id="VJVZ01000007">
    <property type="protein sequence ID" value="TRW23908.1"/>
    <property type="molecule type" value="Genomic_DNA"/>
</dbReference>
<sequence>MKATLYIAFFLLLSLGAKAQISEKDSIALDSIAFNMQLQEIVISNVKDSLTPEEKLMLTALRRRTLKVYPYAKIAADRLTMLSNNMAKLKTDKEKKKYSKIVEKYLQEEFEGQLKKLSRKEGQILVKLIYRQTGISTFDLIKEHKSGWKAFWSNRVAKLFNINLKTTYNPSAIAEDYMIEGFLIKAFEEHRLVKQDPAFKIDYKAITHAWREKNKNKKQEG</sequence>
<keyword evidence="1" id="KW-0732">Signal</keyword>
<evidence type="ECO:0000313" key="3">
    <source>
        <dbReference type="Proteomes" id="UP000320643"/>
    </source>
</evidence>
<protein>
    <submittedName>
        <fullName evidence="2">DUF4294 domain-containing protein</fullName>
    </submittedName>
</protein>
<dbReference type="InterPro" id="IPR025636">
    <property type="entry name" value="DUF4294"/>
</dbReference>